<evidence type="ECO:0000256" key="11">
    <source>
        <dbReference type="ARBA" id="ARBA00022755"/>
    </source>
</evidence>
<dbReference type="InterPro" id="IPR001674">
    <property type="entry name" value="GMP_synth_C"/>
</dbReference>
<dbReference type="STRING" id="2656787.A0A370TPE6"/>
<dbReference type="InterPro" id="IPR017926">
    <property type="entry name" value="GATASE"/>
</dbReference>
<evidence type="ECO:0000256" key="4">
    <source>
        <dbReference type="ARBA" id="ARBA00011738"/>
    </source>
</evidence>
<dbReference type="PANTHER" id="PTHR11922">
    <property type="entry name" value="GMP SYNTHASE-RELATED"/>
    <property type="match status" value="1"/>
</dbReference>
<dbReference type="FunFam" id="3.40.50.880:FF:000001">
    <property type="entry name" value="GMP synthase [glutamine-hydrolyzing]"/>
    <property type="match status" value="1"/>
</dbReference>
<dbReference type="Gene3D" id="3.40.50.880">
    <property type="match status" value="1"/>
</dbReference>
<comment type="function">
    <text evidence="18">Catalyzes the conversion of xanthine monophosphate (XMP) to GMP in the presence of glutamine and ATP through an adenyl-XMP intermediate.</text>
</comment>
<dbReference type="SUPFAM" id="SSF52317">
    <property type="entry name" value="Class I glutamine amidotransferase-like"/>
    <property type="match status" value="1"/>
</dbReference>
<evidence type="ECO:0000256" key="12">
    <source>
        <dbReference type="ARBA" id="ARBA00022840"/>
    </source>
</evidence>
<dbReference type="PROSITE" id="PS51553">
    <property type="entry name" value="GMPS_ATP_PPASE"/>
    <property type="match status" value="1"/>
</dbReference>
<protein>
    <recommendedName>
        <fullName evidence="6">GMP synthase [glutamine-hydrolyzing]</fullName>
        <ecNumber evidence="5">6.3.5.2</ecNumber>
    </recommendedName>
    <alternativeName>
        <fullName evidence="16">GMP synthetase</fullName>
    </alternativeName>
    <alternativeName>
        <fullName evidence="17">Glutamine amidotransferase</fullName>
    </alternativeName>
</protein>
<evidence type="ECO:0000256" key="14">
    <source>
        <dbReference type="ARBA" id="ARBA00022989"/>
    </source>
</evidence>
<dbReference type="InterPro" id="IPR014729">
    <property type="entry name" value="Rossmann-like_a/b/a_fold"/>
</dbReference>
<dbReference type="NCBIfam" id="TIGR00888">
    <property type="entry name" value="guaA_Nterm"/>
    <property type="match status" value="1"/>
</dbReference>
<dbReference type="GO" id="GO:0005524">
    <property type="term" value="F:ATP binding"/>
    <property type="evidence" value="ECO:0007669"/>
    <property type="project" value="UniProtKB-UniRule"/>
</dbReference>
<dbReference type="GO" id="GO:0046873">
    <property type="term" value="F:metal ion transmembrane transporter activity"/>
    <property type="evidence" value="ECO:0007669"/>
    <property type="project" value="InterPro"/>
</dbReference>
<dbReference type="Pfam" id="PF02540">
    <property type="entry name" value="NAD_synthase"/>
    <property type="match status" value="1"/>
</dbReference>
<dbReference type="InterPro" id="IPR025777">
    <property type="entry name" value="GMPS_ATP_PPase_dom"/>
</dbReference>
<evidence type="ECO:0000256" key="6">
    <source>
        <dbReference type="ARBA" id="ARBA00021562"/>
    </source>
</evidence>
<keyword evidence="11 20" id="KW-0658">Purine biosynthesis</keyword>
<evidence type="ECO:0000256" key="16">
    <source>
        <dbReference type="ARBA" id="ARBA00030464"/>
    </source>
</evidence>
<dbReference type="InterPro" id="IPR003689">
    <property type="entry name" value="ZIP"/>
</dbReference>
<reference evidence="24 25" key="1">
    <citation type="journal article" date="2018" name="IMA Fungus">
        <title>IMA Genome-F 9: Draft genome sequence of Annulohypoxylon stygium, Aspergillus mulundensis, Berkeleyomyces basicola (syn. Thielaviopsis basicola), Ceratocystis smalleyi, two Cercospora beticola strains, Coleophoma cylindrospora, Fusarium fracticaudum, Phialophora cf. hyalina, and Morchella septimelata.</title>
        <authorList>
            <person name="Wingfield B.D."/>
            <person name="Bills G.F."/>
            <person name="Dong Y."/>
            <person name="Huang W."/>
            <person name="Nel W.J."/>
            <person name="Swalarsk-Parry B.S."/>
            <person name="Vaghefi N."/>
            <person name="Wilken P.M."/>
            <person name="An Z."/>
            <person name="de Beer Z.W."/>
            <person name="De Vos L."/>
            <person name="Chen L."/>
            <person name="Duong T.A."/>
            <person name="Gao Y."/>
            <person name="Hammerbacher A."/>
            <person name="Kikkert J.R."/>
            <person name="Li Y."/>
            <person name="Li H."/>
            <person name="Li K."/>
            <person name="Li Q."/>
            <person name="Liu X."/>
            <person name="Ma X."/>
            <person name="Naidoo K."/>
            <person name="Pethybridge S.J."/>
            <person name="Sun J."/>
            <person name="Steenkamp E.T."/>
            <person name="van der Nest M.A."/>
            <person name="van Wyk S."/>
            <person name="Wingfield M.J."/>
            <person name="Xiong C."/>
            <person name="Yue Q."/>
            <person name="Zhang X."/>
        </authorList>
    </citation>
    <scope>NUCLEOTIDE SEQUENCE [LARGE SCALE GENOMIC DNA]</scope>
    <source>
        <strain evidence="24 25">BP 5553</strain>
    </source>
</reference>
<keyword evidence="7" id="KW-0436">Ligase</keyword>
<keyword evidence="12 20" id="KW-0067">ATP-binding</keyword>
<comment type="catalytic activity">
    <reaction evidence="19">
        <text>XMP + L-glutamine + ATP + H2O = GMP + L-glutamate + AMP + diphosphate + 2 H(+)</text>
        <dbReference type="Rhea" id="RHEA:11680"/>
        <dbReference type="ChEBI" id="CHEBI:15377"/>
        <dbReference type="ChEBI" id="CHEBI:15378"/>
        <dbReference type="ChEBI" id="CHEBI:29985"/>
        <dbReference type="ChEBI" id="CHEBI:30616"/>
        <dbReference type="ChEBI" id="CHEBI:33019"/>
        <dbReference type="ChEBI" id="CHEBI:57464"/>
        <dbReference type="ChEBI" id="CHEBI:58115"/>
        <dbReference type="ChEBI" id="CHEBI:58359"/>
        <dbReference type="ChEBI" id="CHEBI:456215"/>
        <dbReference type="EC" id="6.3.5.2"/>
    </reaction>
</comment>
<keyword evidence="15 22" id="KW-0472">Membrane</keyword>
<dbReference type="FunFam" id="3.40.50.620:FF:000001">
    <property type="entry name" value="GMP synthase [glutamine-hydrolyzing]"/>
    <property type="match status" value="1"/>
</dbReference>
<dbReference type="Pfam" id="PF02535">
    <property type="entry name" value="Zip"/>
    <property type="match status" value="1"/>
</dbReference>
<comment type="caution">
    <text evidence="24">The sequence shown here is derived from an EMBL/GenBank/DDBJ whole genome shotgun (WGS) entry which is preliminary data.</text>
</comment>
<organism evidence="24 25">
    <name type="scientific">Venustampulla echinocandica</name>
    <dbReference type="NCBI Taxonomy" id="2656787"/>
    <lineage>
        <taxon>Eukaryota</taxon>
        <taxon>Fungi</taxon>
        <taxon>Dikarya</taxon>
        <taxon>Ascomycota</taxon>
        <taxon>Pezizomycotina</taxon>
        <taxon>Leotiomycetes</taxon>
        <taxon>Helotiales</taxon>
        <taxon>Pleuroascaceae</taxon>
        <taxon>Venustampulla</taxon>
    </lineage>
</organism>
<evidence type="ECO:0000256" key="19">
    <source>
        <dbReference type="ARBA" id="ARBA00049404"/>
    </source>
</evidence>
<evidence type="ECO:0000259" key="23">
    <source>
        <dbReference type="PROSITE" id="PS51553"/>
    </source>
</evidence>
<dbReference type="PROSITE" id="PS51273">
    <property type="entry name" value="GATASE_TYPE_1"/>
    <property type="match status" value="1"/>
</dbReference>
<feature type="compositionally biased region" description="Basic and acidic residues" evidence="21">
    <location>
        <begin position="746"/>
        <end position="755"/>
    </location>
</feature>
<feature type="region of interest" description="Disordered" evidence="21">
    <location>
        <begin position="958"/>
        <end position="983"/>
    </location>
</feature>
<evidence type="ECO:0000256" key="2">
    <source>
        <dbReference type="ARBA" id="ARBA00004514"/>
    </source>
</evidence>
<dbReference type="UniPathway" id="UPA00189">
    <property type="reaction ID" value="UER00296"/>
</dbReference>
<dbReference type="NCBIfam" id="TIGR00884">
    <property type="entry name" value="guaA_Cterm"/>
    <property type="match status" value="1"/>
</dbReference>
<evidence type="ECO:0000256" key="17">
    <source>
        <dbReference type="ARBA" id="ARBA00031356"/>
    </source>
</evidence>
<dbReference type="InterPro" id="IPR022955">
    <property type="entry name" value="GMP_synthase"/>
</dbReference>
<feature type="transmembrane region" description="Helical" evidence="22">
    <location>
        <begin position="861"/>
        <end position="885"/>
    </location>
</feature>
<evidence type="ECO:0000256" key="1">
    <source>
        <dbReference type="ARBA" id="ARBA00004141"/>
    </source>
</evidence>
<keyword evidence="13" id="KW-0315">Glutamine amidotransferase</keyword>
<evidence type="ECO:0000256" key="3">
    <source>
        <dbReference type="ARBA" id="ARBA00005153"/>
    </source>
</evidence>
<dbReference type="EMBL" id="NPIC01000003">
    <property type="protein sequence ID" value="RDL37378.1"/>
    <property type="molecule type" value="Genomic_DNA"/>
</dbReference>
<dbReference type="Pfam" id="PF00958">
    <property type="entry name" value="GMP_synt_C"/>
    <property type="match status" value="1"/>
</dbReference>
<dbReference type="InterPro" id="IPR004739">
    <property type="entry name" value="GMP_synth_GATase"/>
</dbReference>
<dbReference type="GeneID" id="43597660"/>
<dbReference type="RefSeq" id="XP_031870034.1">
    <property type="nucleotide sequence ID" value="XM_032013434.1"/>
</dbReference>
<gene>
    <name evidence="24" type="ORF">BP5553_04811</name>
</gene>
<evidence type="ECO:0000256" key="22">
    <source>
        <dbReference type="SAM" id="Phobius"/>
    </source>
</evidence>
<dbReference type="OrthoDB" id="1724632at2759"/>
<dbReference type="CDD" id="cd01997">
    <property type="entry name" value="GMP_synthase_C"/>
    <property type="match status" value="1"/>
</dbReference>
<dbReference type="InterPro" id="IPR022310">
    <property type="entry name" value="NAD/GMP_synthase"/>
</dbReference>
<name>A0A370TPE6_9HELO</name>
<keyword evidence="25" id="KW-1185">Reference proteome</keyword>
<accession>A0A370TPE6</accession>
<sequence length="1006" mass="109675">MAADSEPVGAAPHKAFDTILTLDFGITRRLRELNVFSEMLPCTQKISELDFTPKGIILSGGPYSVYDAGSPHVDPAIFDLNVPILGICYGMQELAYRASPDNVIAGTHREYGHATLKPQVINSHVDRLFQGLEEPMQVWMSHGDKLAKLPEAFHTVATSDNSEYAAIAHGTKPIYGIQFHPEVTHTPNGTKLLENFAVGICGATQTWTMSTFKDQEIERIRKLVGEKGQVLGAVSGGVDSTVAAKLMKEAIGSRFWAVLVNNGVMRLNECEQVEKDLSEHLGINLIVVDASQQFLDGLKGIEDPEKKRKFIGGKFIDIFEAEAKKIEDAAANSDKAGKIQFFLQGTLYPDVIESLSFKGPSATIKTHHNVGGLPERMTNGQGLSLIEPLRILYKDEVRQLGRALGIPEQLVMRHPFPGPGIAVRIIGEVTPEKVEIARRADNIFISEIRKAGLYDQISQAFAALDPSRAVGVMGDKRVYGYIIILRAVTTTDFMTAEAFEFPWKFLQRVTNRIINEIDGVCRVTYDVTSKPPGTIEMDRELVEDFILTRVLDRWWRIPVLLKAAPLKSVVTWDIMLSWLKAARRDIHSFSRESNPGVEGSRDQDVGRIANAARAERGDGFGLVPRRRTTSVYDPLLVAIAIDLDDWNGGVGSGVHSNTRRGLQPQWRGAQSSWPNAGLAAIIVSRTEDPVLGPRDAGDIELRTLLDSATFIDINKRDSSAATSSSPSAGETSPPGESKPQPPSPADGKEEHHDERSAPTFYVGLSLILGFILMFLVDKLPRHASENLQPPPPTRHISLDNLSMGLSSNSSSRDVESESFLHSLTPSPKQTRSLATTTGLVIHAAADGIAMGASASTSNTKLSFIIFIAIMVHKAPAAFGLTSVLLKQGLSKRAARGHLIIFSLAAPFGALMTWLLVNILGGSHIEGETGQWWTGMLLLFSAGTFLYVAMHAMQEDSGSYAHDHSGPNGYADGGSSQRNKPKPQMRDTFAAVGGMLLPLLTQIGHHH</sequence>
<feature type="compositionally biased region" description="Low complexity" evidence="21">
    <location>
        <begin position="719"/>
        <end position="738"/>
    </location>
</feature>
<dbReference type="GO" id="GO:0003921">
    <property type="term" value="F:GMP synthase activity"/>
    <property type="evidence" value="ECO:0007669"/>
    <property type="project" value="InterPro"/>
</dbReference>
<dbReference type="Pfam" id="PF00117">
    <property type="entry name" value="GATase"/>
    <property type="match status" value="1"/>
</dbReference>
<evidence type="ECO:0000256" key="18">
    <source>
        <dbReference type="ARBA" id="ARBA00044933"/>
    </source>
</evidence>
<dbReference type="Proteomes" id="UP000254866">
    <property type="component" value="Unassembled WGS sequence"/>
</dbReference>
<evidence type="ECO:0000313" key="25">
    <source>
        <dbReference type="Proteomes" id="UP000254866"/>
    </source>
</evidence>
<feature type="transmembrane region" description="Helical" evidence="22">
    <location>
        <begin position="897"/>
        <end position="919"/>
    </location>
</feature>
<evidence type="ECO:0000313" key="24">
    <source>
        <dbReference type="EMBL" id="RDL37378.1"/>
    </source>
</evidence>
<dbReference type="NCBIfam" id="NF000848">
    <property type="entry name" value="PRK00074.1"/>
    <property type="match status" value="1"/>
</dbReference>
<feature type="binding site" evidence="20">
    <location>
        <begin position="235"/>
        <end position="241"/>
    </location>
    <ligand>
        <name>ATP</name>
        <dbReference type="ChEBI" id="CHEBI:30616"/>
    </ligand>
</feature>
<feature type="compositionally biased region" description="Low complexity" evidence="21">
    <location>
        <begin position="798"/>
        <end position="810"/>
    </location>
</feature>
<dbReference type="InterPro" id="IPR029062">
    <property type="entry name" value="Class_I_gatase-like"/>
</dbReference>
<dbReference type="PANTHER" id="PTHR11922:SF2">
    <property type="entry name" value="GMP SYNTHASE [GLUTAMINE-HYDROLYZING]"/>
    <property type="match status" value="1"/>
</dbReference>
<comment type="pathway">
    <text evidence="3">Purine metabolism; GMP biosynthesis; GMP from XMP (L-Gln route): step 1/1.</text>
</comment>
<feature type="domain" description="GMPS ATP-PPase" evidence="23">
    <location>
        <begin position="207"/>
        <end position="413"/>
    </location>
</feature>
<keyword evidence="14 22" id="KW-1133">Transmembrane helix</keyword>
<evidence type="ECO:0000256" key="10">
    <source>
        <dbReference type="ARBA" id="ARBA00022749"/>
    </source>
</evidence>
<evidence type="ECO:0000256" key="13">
    <source>
        <dbReference type="ARBA" id="ARBA00022962"/>
    </source>
</evidence>
<dbReference type="EC" id="6.3.5.2" evidence="5"/>
<keyword evidence="9 20" id="KW-0547">Nucleotide-binding</keyword>
<dbReference type="PRINTS" id="PR00096">
    <property type="entry name" value="GATASE"/>
</dbReference>
<dbReference type="Gene3D" id="3.40.50.620">
    <property type="entry name" value="HUPs"/>
    <property type="match status" value="1"/>
</dbReference>
<comment type="subunit">
    <text evidence="4">Homodimer.</text>
</comment>
<dbReference type="SUPFAM" id="SSF54810">
    <property type="entry name" value="GMP synthetase C-terminal dimerisation domain"/>
    <property type="match status" value="1"/>
</dbReference>
<dbReference type="AlphaFoldDB" id="A0A370TPE6"/>
<evidence type="ECO:0000256" key="8">
    <source>
        <dbReference type="ARBA" id="ARBA00022692"/>
    </source>
</evidence>
<dbReference type="GO" id="GO:0005829">
    <property type="term" value="C:cytosol"/>
    <property type="evidence" value="ECO:0007669"/>
    <property type="project" value="UniProtKB-SubCell"/>
</dbReference>
<dbReference type="Gene3D" id="3.30.300.10">
    <property type="match status" value="1"/>
</dbReference>
<keyword evidence="10 20" id="KW-0332">GMP biosynthesis</keyword>
<evidence type="ECO:0000256" key="21">
    <source>
        <dbReference type="SAM" id="MobiDB-lite"/>
    </source>
</evidence>
<dbReference type="FunFam" id="3.30.300.10:FF:000002">
    <property type="entry name" value="GMP synthase [glutamine-hydrolyzing]"/>
    <property type="match status" value="1"/>
</dbReference>
<keyword evidence="8 22" id="KW-0812">Transmembrane</keyword>
<evidence type="ECO:0000256" key="9">
    <source>
        <dbReference type="ARBA" id="ARBA00022741"/>
    </source>
</evidence>
<comment type="subcellular location">
    <subcellularLocation>
        <location evidence="2">Cytoplasm</location>
        <location evidence="2">Cytosol</location>
    </subcellularLocation>
    <subcellularLocation>
        <location evidence="1">Membrane</location>
        <topology evidence="1">Multi-pass membrane protein</topology>
    </subcellularLocation>
</comment>
<feature type="transmembrane region" description="Helical" evidence="22">
    <location>
        <begin position="931"/>
        <end position="949"/>
    </location>
</feature>
<evidence type="ECO:0000256" key="20">
    <source>
        <dbReference type="PROSITE-ProRule" id="PRU00886"/>
    </source>
</evidence>
<dbReference type="HAMAP" id="MF_00344">
    <property type="entry name" value="GMP_synthase"/>
    <property type="match status" value="1"/>
</dbReference>
<feature type="region of interest" description="Disordered" evidence="21">
    <location>
        <begin position="716"/>
        <end position="755"/>
    </location>
</feature>
<evidence type="ECO:0000256" key="15">
    <source>
        <dbReference type="ARBA" id="ARBA00023136"/>
    </source>
</evidence>
<dbReference type="PRINTS" id="PR00097">
    <property type="entry name" value="ANTSNTHASEII"/>
</dbReference>
<dbReference type="CDD" id="cd01742">
    <property type="entry name" value="GATase1_GMP_Synthase"/>
    <property type="match status" value="1"/>
</dbReference>
<evidence type="ECO:0000256" key="7">
    <source>
        <dbReference type="ARBA" id="ARBA00022598"/>
    </source>
</evidence>
<evidence type="ECO:0000256" key="5">
    <source>
        <dbReference type="ARBA" id="ARBA00012746"/>
    </source>
</evidence>
<dbReference type="SUPFAM" id="SSF52402">
    <property type="entry name" value="Adenine nucleotide alpha hydrolases-like"/>
    <property type="match status" value="1"/>
</dbReference>
<proteinExistence type="inferred from homology"/>
<feature type="region of interest" description="Disordered" evidence="21">
    <location>
        <begin position="784"/>
        <end position="810"/>
    </location>
</feature>
<dbReference type="GO" id="GO:0016020">
    <property type="term" value="C:membrane"/>
    <property type="evidence" value="ECO:0007669"/>
    <property type="project" value="UniProtKB-SubCell"/>
</dbReference>